<dbReference type="EMBL" id="JACHZG010000001">
    <property type="protein sequence ID" value="MBB3326786.1"/>
    <property type="molecule type" value="Genomic_DNA"/>
</dbReference>
<dbReference type="RefSeq" id="WP_183337664.1">
    <property type="nucleotide sequence ID" value="NZ_JACHZG010000001.1"/>
</dbReference>
<keyword evidence="2" id="KW-1185">Reference proteome</keyword>
<name>A0A7W5JVH8_9ACTN</name>
<dbReference type="InterPro" id="IPR038056">
    <property type="entry name" value="YjbR-like_sf"/>
</dbReference>
<dbReference type="InterPro" id="IPR007351">
    <property type="entry name" value="YjbR"/>
</dbReference>
<organism evidence="1 2">
    <name type="scientific">Microlunatus antarcticus</name>
    <dbReference type="NCBI Taxonomy" id="53388"/>
    <lineage>
        <taxon>Bacteria</taxon>
        <taxon>Bacillati</taxon>
        <taxon>Actinomycetota</taxon>
        <taxon>Actinomycetes</taxon>
        <taxon>Propionibacteriales</taxon>
        <taxon>Propionibacteriaceae</taxon>
        <taxon>Microlunatus</taxon>
    </lineage>
</organism>
<dbReference type="PANTHER" id="PTHR35145:SF1">
    <property type="entry name" value="CYTOPLASMIC PROTEIN"/>
    <property type="match status" value="1"/>
</dbReference>
<protein>
    <submittedName>
        <fullName evidence="1">Putative DNA-binding protein (MmcQ/YjbR family)</fullName>
    </submittedName>
</protein>
<dbReference type="GO" id="GO:0003677">
    <property type="term" value="F:DNA binding"/>
    <property type="evidence" value="ECO:0007669"/>
    <property type="project" value="UniProtKB-KW"/>
</dbReference>
<keyword evidence="1" id="KW-0238">DNA-binding</keyword>
<dbReference type="Pfam" id="PF04237">
    <property type="entry name" value="YjbR"/>
    <property type="match status" value="1"/>
</dbReference>
<comment type="caution">
    <text evidence="1">The sequence shown here is derived from an EMBL/GenBank/DDBJ whole genome shotgun (WGS) entry which is preliminary data.</text>
</comment>
<accession>A0A7W5JVH8</accession>
<dbReference type="AlphaFoldDB" id="A0A7W5JVH8"/>
<dbReference type="InterPro" id="IPR058532">
    <property type="entry name" value="YjbR/MT2646/Rv2570-like"/>
</dbReference>
<dbReference type="PANTHER" id="PTHR35145">
    <property type="entry name" value="CYTOPLASMIC PROTEIN-RELATED"/>
    <property type="match status" value="1"/>
</dbReference>
<evidence type="ECO:0000313" key="1">
    <source>
        <dbReference type="EMBL" id="MBB3326786.1"/>
    </source>
</evidence>
<reference evidence="1 2" key="1">
    <citation type="submission" date="2020-08" db="EMBL/GenBank/DDBJ databases">
        <title>Sequencing the genomes of 1000 actinobacteria strains.</title>
        <authorList>
            <person name="Klenk H.-P."/>
        </authorList>
    </citation>
    <scope>NUCLEOTIDE SEQUENCE [LARGE SCALE GENOMIC DNA]</scope>
    <source>
        <strain evidence="1 2">DSM 11053</strain>
    </source>
</reference>
<gene>
    <name evidence="1" type="ORF">FHX39_001730</name>
</gene>
<dbReference type="SUPFAM" id="SSF142906">
    <property type="entry name" value="YjbR-like"/>
    <property type="match status" value="1"/>
</dbReference>
<proteinExistence type="predicted"/>
<dbReference type="Gene3D" id="3.90.1150.30">
    <property type="match status" value="1"/>
</dbReference>
<dbReference type="Proteomes" id="UP000565572">
    <property type="component" value="Unassembled WGS sequence"/>
</dbReference>
<sequence length="117" mass="12830">MGSGWLAYCLGKPGAWRDEPWHDTVVVKVGPKIFAFLGSLQQPGDVPTTIGLKCGDRESADLALERFPGSATPMPYLARAGWNSFRVDGTMSDDDLAELIDDSYAYVVARLPRSRRP</sequence>
<evidence type="ECO:0000313" key="2">
    <source>
        <dbReference type="Proteomes" id="UP000565572"/>
    </source>
</evidence>